<dbReference type="EMBL" id="CADEBC010000346">
    <property type="protein sequence ID" value="CAB3228558.1"/>
    <property type="molecule type" value="Genomic_DNA"/>
</dbReference>
<name>A0A8S0Z6F5_ARCPL</name>
<evidence type="ECO:0000313" key="2">
    <source>
        <dbReference type="Proteomes" id="UP000494106"/>
    </source>
</evidence>
<reference evidence="1 2" key="1">
    <citation type="submission" date="2020-04" db="EMBL/GenBank/DDBJ databases">
        <authorList>
            <person name="Wallbank WR R."/>
            <person name="Pardo Diaz C."/>
            <person name="Kozak K."/>
            <person name="Martin S."/>
            <person name="Jiggins C."/>
            <person name="Moest M."/>
            <person name="Warren A I."/>
            <person name="Byers J.R.P. K."/>
            <person name="Montejo-Kovacevich G."/>
            <person name="Yen C E."/>
        </authorList>
    </citation>
    <scope>NUCLEOTIDE SEQUENCE [LARGE SCALE GENOMIC DNA]</scope>
</reference>
<sequence length="79" mass="8507">MPQPLPARSSGTSPTAIELRDCEASLRPLPRRSAIRRPGLPHSPPHAALTVTAPWAKCSVEYTAECYFNSDTGSRGGIF</sequence>
<dbReference type="AlphaFoldDB" id="A0A8S0Z6F5"/>
<dbReference type="Proteomes" id="UP000494106">
    <property type="component" value="Unassembled WGS sequence"/>
</dbReference>
<accession>A0A8S0Z6F5</accession>
<protein>
    <submittedName>
        <fullName evidence="1">Uncharacterized protein</fullName>
    </submittedName>
</protein>
<keyword evidence="2" id="KW-1185">Reference proteome</keyword>
<proteinExistence type="predicted"/>
<organism evidence="1 2">
    <name type="scientific">Arctia plantaginis</name>
    <name type="common">Wood tiger moth</name>
    <name type="synonym">Phalaena plantaginis</name>
    <dbReference type="NCBI Taxonomy" id="874455"/>
    <lineage>
        <taxon>Eukaryota</taxon>
        <taxon>Metazoa</taxon>
        <taxon>Ecdysozoa</taxon>
        <taxon>Arthropoda</taxon>
        <taxon>Hexapoda</taxon>
        <taxon>Insecta</taxon>
        <taxon>Pterygota</taxon>
        <taxon>Neoptera</taxon>
        <taxon>Endopterygota</taxon>
        <taxon>Lepidoptera</taxon>
        <taxon>Glossata</taxon>
        <taxon>Ditrysia</taxon>
        <taxon>Noctuoidea</taxon>
        <taxon>Erebidae</taxon>
        <taxon>Arctiinae</taxon>
        <taxon>Arctia</taxon>
    </lineage>
</organism>
<evidence type="ECO:0000313" key="1">
    <source>
        <dbReference type="EMBL" id="CAB3228558.1"/>
    </source>
</evidence>
<gene>
    <name evidence="1" type="ORF">APLA_LOCUS3685</name>
</gene>
<comment type="caution">
    <text evidence="1">The sequence shown here is derived from an EMBL/GenBank/DDBJ whole genome shotgun (WGS) entry which is preliminary data.</text>
</comment>